<evidence type="ECO:0000256" key="3">
    <source>
        <dbReference type="ARBA" id="ARBA00022843"/>
    </source>
</evidence>
<comment type="caution">
    <text evidence="7">The sequence shown here is derived from an EMBL/GenBank/DDBJ whole genome shotgun (WGS) entry which is preliminary data.</text>
</comment>
<dbReference type="InterPro" id="IPR051284">
    <property type="entry name" value="ZnF_MYMT-QRICH1"/>
</dbReference>
<feature type="compositionally biased region" description="Pro residues" evidence="4">
    <location>
        <begin position="507"/>
        <end position="529"/>
    </location>
</feature>
<name>A0A5J4NZQ7_9TREM</name>
<dbReference type="EMBL" id="QNGE01000380">
    <property type="protein sequence ID" value="KAA3680680.1"/>
    <property type="molecule type" value="Genomic_DNA"/>
</dbReference>
<dbReference type="Proteomes" id="UP000324629">
    <property type="component" value="Unassembled WGS sequence"/>
</dbReference>
<evidence type="ECO:0000259" key="5">
    <source>
        <dbReference type="Pfam" id="PF12012"/>
    </source>
</evidence>
<dbReference type="PANTHER" id="PTHR45736:SF1">
    <property type="entry name" value="WITHOUT CHILDREN, ISOFORM B"/>
    <property type="match status" value="1"/>
</dbReference>
<keyword evidence="1" id="KW-1017">Isopeptide bond</keyword>
<feature type="region of interest" description="Disordered" evidence="4">
    <location>
        <begin position="413"/>
        <end position="532"/>
    </location>
</feature>
<feature type="compositionally biased region" description="Low complexity" evidence="4">
    <location>
        <begin position="447"/>
        <end position="456"/>
    </location>
</feature>
<gene>
    <name evidence="7" type="ORF">DEA37_0007731</name>
</gene>
<reference evidence="7 8" key="1">
    <citation type="journal article" date="2019" name="Gigascience">
        <title>Whole-genome sequence of the oriental lung fluke Paragonimus westermani.</title>
        <authorList>
            <person name="Oey H."/>
            <person name="Zakrzewski M."/>
            <person name="Narain K."/>
            <person name="Devi K.R."/>
            <person name="Agatsuma T."/>
            <person name="Nawaratna S."/>
            <person name="Gobert G.N."/>
            <person name="Jones M.K."/>
            <person name="Ragan M.A."/>
            <person name="McManus D.P."/>
            <person name="Krause L."/>
        </authorList>
    </citation>
    <scope>NUCLEOTIDE SEQUENCE [LARGE SCALE GENOMIC DNA]</scope>
    <source>
        <strain evidence="7 8">IND2009</strain>
    </source>
</reference>
<protein>
    <submittedName>
        <fullName evidence="7">Uncharacterized protein</fullName>
    </submittedName>
</protein>
<evidence type="ECO:0000256" key="1">
    <source>
        <dbReference type="ARBA" id="ARBA00022499"/>
    </source>
</evidence>
<keyword evidence="8" id="KW-1185">Reference proteome</keyword>
<dbReference type="Pfam" id="PF12012">
    <property type="entry name" value="DUF3504"/>
    <property type="match status" value="1"/>
</dbReference>
<dbReference type="PANTHER" id="PTHR45736">
    <property type="entry name" value="ZINC FINGER MYM-TYPE PROTEIN"/>
    <property type="match status" value="1"/>
</dbReference>
<dbReference type="AlphaFoldDB" id="A0A5J4NZQ7"/>
<organism evidence="7 8">
    <name type="scientific">Paragonimus westermani</name>
    <dbReference type="NCBI Taxonomy" id="34504"/>
    <lineage>
        <taxon>Eukaryota</taxon>
        <taxon>Metazoa</taxon>
        <taxon>Spiralia</taxon>
        <taxon>Lophotrochozoa</taxon>
        <taxon>Platyhelminthes</taxon>
        <taxon>Trematoda</taxon>
        <taxon>Digenea</taxon>
        <taxon>Plagiorchiida</taxon>
        <taxon>Troglotremata</taxon>
        <taxon>Troglotrematidae</taxon>
        <taxon>Paragonimus</taxon>
    </lineage>
</organism>
<evidence type="ECO:0000313" key="8">
    <source>
        <dbReference type="Proteomes" id="UP000324629"/>
    </source>
</evidence>
<dbReference type="InterPro" id="IPR021893">
    <property type="entry name" value="ZMYM2-like_C"/>
</dbReference>
<proteinExistence type="predicted"/>
<feature type="domain" description="ZMYM2-like/QRICH1 C-terminal" evidence="5">
    <location>
        <begin position="717"/>
        <end position="845"/>
    </location>
</feature>
<dbReference type="Pfam" id="PF25561">
    <property type="entry name" value="QRICH1"/>
    <property type="match status" value="1"/>
</dbReference>
<evidence type="ECO:0000256" key="4">
    <source>
        <dbReference type="SAM" id="MobiDB-lite"/>
    </source>
</evidence>
<accession>A0A5J4NZQ7</accession>
<evidence type="ECO:0000313" key="7">
    <source>
        <dbReference type="EMBL" id="KAA3680680.1"/>
    </source>
</evidence>
<feature type="region of interest" description="Disordered" evidence="4">
    <location>
        <begin position="258"/>
        <end position="335"/>
    </location>
</feature>
<feature type="domain" description="QRICH1-like" evidence="6">
    <location>
        <begin position="544"/>
        <end position="656"/>
    </location>
</feature>
<dbReference type="InterPro" id="IPR057926">
    <property type="entry name" value="QRICH1_dom"/>
</dbReference>
<keyword evidence="2" id="KW-0597">Phosphoprotein</keyword>
<keyword evidence="3" id="KW-0832">Ubl conjugation</keyword>
<sequence length="863" mass="94149">MSAIDPNTGQLIELPIDQSGAYVMQDGSTVLTTAQLQTGVQGGKSLLKPELAQHLTQHVGYKSTIGRGGFTMGASDQRWVNMNAPRSNRTITSRKPLGSSVAHVQPGSIGLTQATALASASPGLLSLGTRYTPSSAAAFGASAGMGGGSLVGSGGTAGGLVSSNVGGLGVDRDQNYRLAAAIAGTGGRGRPRGRRPLRGQFPVVPIDMVRQLGIEQQVILQPAAPVAMRNKAVLCRPLSMCRKTQSSVVQYEGGLQDNNSMSVQTEDVEELSARRAQRKKDSKPQKPPDSLHVDDDALSDAEVKSVKRRTTSDAQTSTPLAAKRTDSNSQTDIPEEPPAKAVQFIPVPVPVPIFVPIPVCLYAHPVPYLLPFPLPCPFPIPLPAVGDTTESETGVLETLGVDDVAAELDAEYTRQTDSASEAEVSPRAEPEVFTQPPEEESDSLVIAAESAASESTEQIHTPIHGCDRGLKRRAESPPPEPEAKSVADSERQLQIVPSQSLADRVPPTEPIAIHPPPSTPAAPMTAPPPKRPRHTMVVSDANYHLKFSYGINAWRHWVQQKLASLSGVSSTATQQQYPHLRTELLNMSDTDLNTALSQFVREVRKPNNECYVADSIFYLCLGIQEYLNENGCTVNLFGGPVFSDFSKALDEILANFQPRISPEGLLICRIEEEHLWEARQLGAQSAEVVVLRIPVSWALCFVYLNRISPFFVCHYKVLLFTMLYFNTKHFGLRLGTIHRQLAFSQFQMINEHNAGTAILCHLPGTVFGSDEEALSTLRLDMNEDYSERCPVRLFKTYFSRCPPAVRTSEDMFYMTPVYFPDQSDYWYSNTPMDPDDLQVILNRIKMVKEIQEAFMNGQPDGGF</sequence>
<evidence type="ECO:0000256" key="2">
    <source>
        <dbReference type="ARBA" id="ARBA00022553"/>
    </source>
</evidence>
<feature type="compositionally biased region" description="Basic and acidic residues" evidence="4">
    <location>
        <begin position="282"/>
        <end position="305"/>
    </location>
</feature>
<evidence type="ECO:0000259" key="6">
    <source>
        <dbReference type="Pfam" id="PF25561"/>
    </source>
</evidence>
<feature type="compositionally biased region" description="Basic and acidic residues" evidence="4">
    <location>
        <begin position="465"/>
        <end position="491"/>
    </location>
</feature>